<evidence type="ECO:0000256" key="1">
    <source>
        <dbReference type="SAM" id="MobiDB-lite"/>
    </source>
</evidence>
<name>A0AAD8MMK5_9APIA</name>
<reference evidence="2" key="2">
    <citation type="submission" date="2023-05" db="EMBL/GenBank/DDBJ databases">
        <authorList>
            <person name="Schelkunov M.I."/>
        </authorList>
    </citation>
    <scope>NUCLEOTIDE SEQUENCE</scope>
    <source>
        <strain evidence="2">Hsosn_3</strain>
        <tissue evidence="2">Leaf</tissue>
    </source>
</reference>
<gene>
    <name evidence="2" type="ORF">POM88_019890</name>
</gene>
<sequence length="484" mass="54619">MTRGQKRFKVSSFLNLKKLVILELPRSRMRMMFELHKACPVFEKLKILNMSDSLNLISTPDFSCNSSLVAYTLTKRLLQIFSGFGHIMIIYIEPTGFPDWISRSSNSDFPSMASHDILAMIFCFKLSKYLYEIDYSVKNITSDFRWSESLSMPHGFDSVVMFIVPRSIFSIRDGDYGVELTSNLKIIHGIHLLYEPEITVVGESSSTTVNVEDERCYPCKHLKHSESDKNWHSLPLSSSHEIPLIDGNYSVVGYLQQQIMDSSDDDSLVYEVNSDSTNVEELNESVEEMMSNSESEPNIGAVPWIDLTNEFSDKKNVSTVPTTTQQSPLHLLDYQPLANIASEPAIQSTGTILDNTSDPRTSTGIGTSNSNEVSGIDRQQELCDKVSYLECDETYKALEMNTLCDYNKMLEARLARNKLQMDHMNHAYNSSFDHLLSRVNTLPSVVPGGTTIERGDVKNVLQHVLQDFAQNATSIEKLFGDREG</sequence>
<accession>A0AAD8MMK5</accession>
<dbReference type="Proteomes" id="UP001237642">
    <property type="component" value="Unassembled WGS sequence"/>
</dbReference>
<keyword evidence="3" id="KW-1185">Reference proteome</keyword>
<dbReference type="AlphaFoldDB" id="A0AAD8MMK5"/>
<dbReference type="EMBL" id="JAUIZM010000005">
    <property type="protein sequence ID" value="KAK1382155.1"/>
    <property type="molecule type" value="Genomic_DNA"/>
</dbReference>
<organism evidence="2 3">
    <name type="scientific">Heracleum sosnowskyi</name>
    <dbReference type="NCBI Taxonomy" id="360622"/>
    <lineage>
        <taxon>Eukaryota</taxon>
        <taxon>Viridiplantae</taxon>
        <taxon>Streptophyta</taxon>
        <taxon>Embryophyta</taxon>
        <taxon>Tracheophyta</taxon>
        <taxon>Spermatophyta</taxon>
        <taxon>Magnoliopsida</taxon>
        <taxon>eudicotyledons</taxon>
        <taxon>Gunneridae</taxon>
        <taxon>Pentapetalae</taxon>
        <taxon>asterids</taxon>
        <taxon>campanulids</taxon>
        <taxon>Apiales</taxon>
        <taxon>Apiaceae</taxon>
        <taxon>Apioideae</taxon>
        <taxon>apioid superclade</taxon>
        <taxon>Tordylieae</taxon>
        <taxon>Tordyliinae</taxon>
        <taxon>Heracleum</taxon>
    </lineage>
</organism>
<feature type="region of interest" description="Disordered" evidence="1">
    <location>
        <begin position="350"/>
        <end position="372"/>
    </location>
</feature>
<proteinExistence type="predicted"/>
<protein>
    <submittedName>
        <fullName evidence="2">Uncharacterized protein</fullName>
    </submittedName>
</protein>
<evidence type="ECO:0000313" key="3">
    <source>
        <dbReference type="Proteomes" id="UP001237642"/>
    </source>
</evidence>
<comment type="caution">
    <text evidence="2">The sequence shown here is derived from an EMBL/GenBank/DDBJ whole genome shotgun (WGS) entry which is preliminary data.</text>
</comment>
<evidence type="ECO:0000313" key="2">
    <source>
        <dbReference type="EMBL" id="KAK1382155.1"/>
    </source>
</evidence>
<reference evidence="2" key="1">
    <citation type="submission" date="2023-02" db="EMBL/GenBank/DDBJ databases">
        <title>Genome of toxic invasive species Heracleum sosnowskyi carries increased number of genes despite the absence of recent whole-genome duplications.</title>
        <authorList>
            <person name="Schelkunov M."/>
            <person name="Shtratnikova V."/>
            <person name="Makarenko M."/>
            <person name="Klepikova A."/>
            <person name="Omelchenko D."/>
            <person name="Novikova G."/>
            <person name="Obukhova E."/>
            <person name="Bogdanov V."/>
            <person name="Penin A."/>
            <person name="Logacheva M."/>
        </authorList>
    </citation>
    <scope>NUCLEOTIDE SEQUENCE</scope>
    <source>
        <strain evidence="2">Hsosn_3</strain>
        <tissue evidence="2">Leaf</tissue>
    </source>
</reference>